<evidence type="ECO:0000313" key="1">
    <source>
        <dbReference type="Ensembl" id="ENSCATP00000005892.1"/>
    </source>
</evidence>
<reference evidence="1" key="1">
    <citation type="submission" date="2025-08" db="UniProtKB">
        <authorList>
            <consortium name="Ensembl"/>
        </authorList>
    </citation>
    <scope>IDENTIFICATION</scope>
</reference>
<dbReference type="Bgee" id="ENSCATG00000018768">
    <property type="expression patterns" value="Expressed in cerebellum and 12 other cell types or tissues"/>
</dbReference>
<evidence type="ECO:0000313" key="2">
    <source>
        <dbReference type="Proteomes" id="UP000233060"/>
    </source>
</evidence>
<dbReference type="GeneTree" id="ENSGT00910000147374"/>
<reference evidence="1" key="2">
    <citation type="submission" date="2025-09" db="UniProtKB">
        <authorList>
            <consortium name="Ensembl"/>
        </authorList>
    </citation>
    <scope>IDENTIFICATION</scope>
</reference>
<proteinExistence type="predicted"/>
<keyword evidence="2" id="KW-1185">Reference proteome</keyword>
<dbReference type="Proteomes" id="UP000233060">
    <property type="component" value="Unassembled WGS sequence"/>
</dbReference>
<sequence length="53" mass="6616">MHRFLRLRSYLDVIFELGIDMLWSHWKYFENYSSYSTAANVKEYIYVFMVCDY</sequence>
<dbReference type="Ensembl" id="ENSCATT00000021574.1">
    <property type="protein sequence ID" value="ENSCATP00000005892.1"/>
    <property type="gene ID" value="ENSCATG00000018768.1"/>
</dbReference>
<protein>
    <submittedName>
        <fullName evidence="1">Uncharacterized protein</fullName>
    </submittedName>
</protein>
<accession>A0A2K5KYW8</accession>
<dbReference type="OMA" id="SSWIMNI"/>
<organism evidence="1 2">
    <name type="scientific">Cercocebus atys</name>
    <name type="common">Sooty mangabey</name>
    <name type="synonym">Cercocebus torquatus atys</name>
    <dbReference type="NCBI Taxonomy" id="9531"/>
    <lineage>
        <taxon>Eukaryota</taxon>
        <taxon>Metazoa</taxon>
        <taxon>Chordata</taxon>
        <taxon>Craniata</taxon>
        <taxon>Vertebrata</taxon>
        <taxon>Euteleostomi</taxon>
        <taxon>Mammalia</taxon>
        <taxon>Eutheria</taxon>
        <taxon>Euarchontoglires</taxon>
        <taxon>Primates</taxon>
        <taxon>Haplorrhini</taxon>
        <taxon>Catarrhini</taxon>
        <taxon>Cercopithecidae</taxon>
        <taxon>Cercopithecinae</taxon>
        <taxon>Cercocebus</taxon>
    </lineage>
</organism>
<name>A0A2K5KYW8_CERAT</name>
<dbReference type="AlphaFoldDB" id="A0A2K5KYW8"/>